<dbReference type="PIRSF" id="PIRSF028757">
    <property type="entry name" value="LD-carboxypeptidase"/>
    <property type="match status" value="1"/>
</dbReference>
<accession>A0A1M5ZTK8</accession>
<evidence type="ECO:0000256" key="1">
    <source>
        <dbReference type="ARBA" id="ARBA00010233"/>
    </source>
</evidence>
<gene>
    <name evidence="5" type="primary">mccF</name>
    <name evidence="5" type="ORF">VA7868_03199</name>
</gene>
<sequence>MKYPRPLQHGSTIAITAFSAGIAKQHLARFQVVRENLLSAGFNVIAGECLYGQTKHVSAPARQRADELMSFLLDDNIDAIYPPWGGEIAIELLPLLDFEQLQKVRPKWILGFSDISTMTAVLTAKLGWATVHCSNLMDLTPKATDPLTSHTLKHLATATGESFTQTATTSYATDWPDFVTDPTAGFRTDQPTRWQWLVKPHTGTSIQGRLIGGCWDTMIHLFDTPFLDLKMLAKAYPEGLLLYLENAEMSPPALVRAIHNMKFRGVFSVINGLLLGRSAAAKPLSEQSLHYHEVLSQYLTDLGIPVIIDMDIGHQPPNLTLINGATATVRAGENAVLHQTLN</sequence>
<dbReference type="Proteomes" id="UP000184608">
    <property type="component" value="Unassembled WGS sequence"/>
</dbReference>
<evidence type="ECO:0000259" key="4">
    <source>
        <dbReference type="Pfam" id="PF17676"/>
    </source>
</evidence>
<dbReference type="AlphaFoldDB" id="A0A1M5ZTK8"/>
<evidence type="ECO:0000313" key="5">
    <source>
        <dbReference type="EMBL" id="SHI27466.1"/>
    </source>
</evidence>
<dbReference type="CDD" id="cd07062">
    <property type="entry name" value="Peptidase_S66_mccF_like"/>
    <property type="match status" value="1"/>
</dbReference>
<proteinExistence type="inferred from homology"/>
<name>A0A1M5ZTK8_9VIBR</name>
<evidence type="ECO:0000259" key="3">
    <source>
        <dbReference type="Pfam" id="PF02016"/>
    </source>
</evidence>
<dbReference type="InterPro" id="IPR029062">
    <property type="entry name" value="Class_I_gatase-like"/>
</dbReference>
<protein>
    <submittedName>
        <fullName evidence="5">Microcin C7 self-immunity protein MccF</fullName>
    </submittedName>
</protein>
<dbReference type="GO" id="GO:0016787">
    <property type="term" value="F:hydrolase activity"/>
    <property type="evidence" value="ECO:0007669"/>
    <property type="project" value="UniProtKB-KW"/>
</dbReference>
<keyword evidence="6" id="KW-1185">Reference proteome</keyword>
<reference evidence="5 6" key="1">
    <citation type="submission" date="2016-11" db="EMBL/GenBank/DDBJ databases">
        <authorList>
            <person name="Jaros S."/>
            <person name="Januszkiewicz K."/>
            <person name="Wedrychowicz H."/>
        </authorList>
    </citation>
    <scope>NUCLEOTIDE SEQUENCE [LARGE SCALE GENOMIC DNA]</scope>
    <source>
        <strain evidence="5 6">CECT 7868</strain>
    </source>
</reference>
<dbReference type="Gene3D" id="3.40.50.10740">
    <property type="entry name" value="Class I glutamine amidotransferase-like"/>
    <property type="match status" value="1"/>
</dbReference>
<dbReference type="OrthoDB" id="9807329at2"/>
<dbReference type="InterPro" id="IPR027478">
    <property type="entry name" value="LdcA_N"/>
</dbReference>
<evidence type="ECO:0000313" key="6">
    <source>
        <dbReference type="Proteomes" id="UP000184608"/>
    </source>
</evidence>
<dbReference type="RefSeq" id="WP_073604820.1">
    <property type="nucleotide sequence ID" value="NZ_FQXZ01000036.1"/>
</dbReference>
<dbReference type="InterPro" id="IPR040921">
    <property type="entry name" value="Peptidase_S66C"/>
</dbReference>
<dbReference type="Gene3D" id="3.50.30.60">
    <property type="entry name" value="LD-carboxypeptidase A C-terminal domain-like"/>
    <property type="match status" value="1"/>
</dbReference>
<dbReference type="EMBL" id="FQXZ01000036">
    <property type="protein sequence ID" value="SHI27466.1"/>
    <property type="molecule type" value="Genomic_DNA"/>
</dbReference>
<keyword evidence="2" id="KW-0378">Hydrolase</keyword>
<dbReference type="SUPFAM" id="SSF52317">
    <property type="entry name" value="Class I glutamine amidotransferase-like"/>
    <property type="match status" value="1"/>
</dbReference>
<feature type="domain" description="LD-carboxypeptidase N-terminal" evidence="3">
    <location>
        <begin position="13"/>
        <end position="132"/>
    </location>
</feature>
<comment type="similarity">
    <text evidence="1">Belongs to the peptidase S66 family.</text>
</comment>
<feature type="domain" description="LD-carboxypeptidase C-terminal" evidence="4">
    <location>
        <begin position="207"/>
        <end position="329"/>
    </location>
</feature>
<dbReference type="Pfam" id="PF17676">
    <property type="entry name" value="Peptidase_S66C"/>
    <property type="match status" value="1"/>
</dbReference>
<dbReference type="STRING" id="1216006.VA7868_03199"/>
<dbReference type="InterPro" id="IPR040449">
    <property type="entry name" value="Peptidase_S66_N"/>
</dbReference>
<evidence type="ECO:0000256" key="2">
    <source>
        <dbReference type="ARBA" id="ARBA00022801"/>
    </source>
</evidence>
<dbReference type="Pfam" id="PF02016">
    <property type="entry name" value="Peptidase_S66"/>
    <property type="match status" value="1"/>
</dbReference>
<organism evidence="5 6">
    <name type="scientific">Vibrio aerogenes CECT 7868</name>
    <dbReference type="NCBI Taxonomy" id="1216006"/>
    <lineage>
        <taxon>Bacteria</taxon>
        <taxon>Pseudomonadati</taxon>
        <taxon>Pseudomonadota</taxon>
        <taxon>Gammaproteobacteria</taxon>
        <taxon>Vibrionales</taxon>
        <taxon>Vibrionaceae</taxon>
        <taxon>Vibrio</taxon>
    </lineage>
</organism>
<dbReference type="InterPro" id="IPR003507">
    <property type="entry name" value="S66_fam"/>
</dbReference>
<dbReference type="PANTHER" id="PTHR30237:SF5">
    <property type="entry name" value="CARBOXYPEPTIDASE VC_A0337-RELATED"/>
    <property type="match status" value="1"/>
</dbReference>
<dbReference type="PANTHER" id="PTHR30237">
    <property type="entry name" value="MURAMOYLTETRAPEPTIDE CARBOXYPEPTIDASE"/>
    <property type="match status" value="1"/>
</dbReference>
<dbReference type="SUPFAM" id="SSF141986">
    <property type="entry name" value="LD-carboxypeptidase A C-terminal domain-like"/>
    <property type="match status" value="1"/>
</dbReference>
<dbReference type="InterPro" id="IPR027461">
    <property type="entry name" value="Carboxypeptidase_A_C_sf"/>
</dbReference>